<dbReference type="PIRSF" id="PIRSF000894">
    <property type="entry name" value="Acid_phosphatase"/>
    <property type="match status" value="1"/>
</dbReference>
<dbReference type="Gene3D" id="3.40.50.1240">
    <property type="entry name" value="Phosphoglycerate mutase-like"/>
    <property type="match status" value="1"/>
</dbReference>
<name>A0AAU9XXM6_9CNID</name>
<feature type="disulfide bond" evidence="16">
    <location>
        <begin position="255"/>
        <end position="268"/>
    </location>
</feature>
<feature type="transmembrane region" description="Helical" evidence="17">
    <location>
        <begin position="459"/>
        <end position="480"/>
    </location>
</feature>
<dbReference type="Proteomes" id="UP001159428">
    <property type="component" value="Unassembled WGS sequence"/>
</dbReference>
<keyword evidence="9 17" id="KW-0472">Membrane</keyword>
<keyword evidence="17" id="KW-1133">Transmembrane helix</keyword>
<evidence type="ECO:0000256" key="7">
    <source>
        <dbReference type="ARBA" id="ARBA00022729"/>
    </source>
</evidence>
<comment type="subcellular location">
    <subcellularLocation>
        <location evidence="1">Cell membrane</location>
    </subcellularLocation>
</comment>
<dbReference type="EC" id="3.1.3.80" evidence="3"/>
<evidence type="ECO:0000313" key="20">
    <source>
        <dbReference type="Proteomes" id="UP001159428"/>
    </source>
</evidence>
<evidence type="ECO:0000256" key="6">
    <source>
        <dbReference type="ARBA" id="ARBA00022475"/>
    </source>
</evidence>
<feature type="transmembrane region" description="Helical" evidence="17">
    <location>
        <begin position="326"/>
        <end position="345"/>
    </location>
</feature>
<comment type="caution">
    <text evidence="19">The sequence shown here is derived from an EMBL/GenBank/DDBJ whole genome shotgun (WGS) entry which is preliminary data.</text>
</comment>
<dbReference type="AlphaFoldDB" id="A0AAU9XXM6"/>
<evidence type="ECO:0000256" key="2">
    <source>
        <dbReference type="ARBA" id="ARBA00008422"/>
    </source>
</evidence>
<evidence type="ECO:0000256" key="16">
    <source>
        <dbReference type="PIRSR" id="PIRSR000894-2"/>
    </source>
</evidence>
<feature type="disulfide bond" evidence="16">
    <location>
        <begin position="48"/>
        <end position="383"/>
    </location>
</feature>
<organism evidence="19 20">
    <name type="scientific">Pocillopora meandrina</name>
    <dbReference type="NCBI Taxonomy" id="46732"/>
    <lineage>
        <taxon>Eukaryota</taxon>
        <taxon>Metazoa</taxon>
        <taxon>Cnidaria</taxon>
        <taxon>Anthozoa</taxon>
        <taxon>Hexacorallia</taxon>
        <taxon>Scleractinia</taxon>
        <taxon>Astrocoeniina</taxon>
        <taxon>Pocilloporidae</taxon>
        <taxon>Pocillopora</taxon>
    </lineage>
</organism>
<evidence type="ECO:0000256" key="8">
    <source>
        <dbReference type="ARBA" id="ARBA00022801"/>
    </source>
</evidence>
<keyword evidence="17" id="KW-0812">Transmembrane</keyword>
<evidence type="ECO:0000256" key="15">
    <source>
        <dbReference type="ARBA" id="ARBA00043832"/>
    </source>
</evidence>
<keyword evidence="20" id="KW-1185">Reference proteome</keyword>
<keyword evidence="6" id="KW-1003">Cell membrane</keyword>
<dbReference type="EMBL" id="CALNXJ010000077">
    <property type="protein sequence ID" value="CAH3160822.1"/>
    <property type="molecule type" value="Genomic_DNA"/>
</dbReference>
<evidence type="ECO:0000256" key="14">
    <source>
        <dbReference type="ARBA" id="ARBA00043691"/>
    </source>
</evidence>
<evidence type="ECO:0000256" key="10">
    <source>
        <dbReference type="ARBA" id="ARBA00023180"/>
    </source>
</evidence>
<feature type="chain" id="PRO_5043942223" description="Multiple inositol polyphosphate phosphatase 1" evidence="18">
    <location>
        <begin position="22"/>
        <end position="487"/>
    </location>
</feature>
<comment type="catalytic activity">
    <reaction evidence="13">
        <text>1D-myo-inositol 1,2,4,5,6-pentakisphosphate + H2O = 1D-myo-inositol 1,2,5,6-tetrakisphosphate + phosphate</text>
        <dbReference type="Rhea" id="RHEA:77115"/>
        <dbReference type="ChEBI" id="CHEBI:15377"/>
        <dbReference type="ChEBI" id="CHEBI:43474"/>
        <dbReference type="ChEBI" id="CHEBI:57798"/>
        <dbReference type="ChEBI" id="CHEBI:195535"/>
        <dbReference type="EC" id="3.1.3.62"/>
    </reaction>
    <physiologicalReaction direction="left-to-right" evidence="13">
        <dbReference type="Rhea" id="RHEA:77116"/>
    </physiologicalReaction>
</comment>
<dbReference type="InterPro" id="IPR029033">
    <property type="entry name" value="His_PPase_superfam"/>
</dbReference>
<dbReference type="GO" id="GO:0034417">
    <property type="term" value="F:bisphosphoglycerate 3-phosphatase activity"/>
    <property type="evidence" value="ECO:0007669"/>
    <property type="project" value="UniProtKB-EC"/>
</dbReference>
<dbReference type="GO" id="GO:0052745">
    <property type="term" value="F:inositol phosphate phosphatase activity"/>
    <property type="evidence" value="ECO:0007669"/>
    <property type="project" value="TreeGrafter"/>
</dbReference>
<dbReference type="GO" id="GO:0005886">
    <property type="term" value="C:plasma membrane"/>
    <property type="evidence" value="ECO:0007669"/>
    <property type="project" value="UniProtKB-SubCell"/>
</dbReference>
<gene>
    <name evidence="19" type="ORF">PMEA_00032654</name>
</gene>
<dbReference type="CDD" id="cd07061">
    <property type="entry name" value="HP_HAP_like"/>
    <property type="match status" value="1"/>
</dbReference>
<evidence type="ECO:0000256" key="11">
    <source>
        <dbReference type="ARBA" id="ARBA00031642"/>
    </source>
</evidence>
<evidence type="ECO:0000256" key="18">
    <source>
        <dbReference type="SAM" id="SignalP"/>
    </source>
</evidence>
<feature type="signal peptide" evidence="18">
    <location>
        <begin position="1"/>
        <end position="21"/>
    </location>
</feature>
<comment type="catalytic activity">
    <reaction evidence="14">
        <text>1D-myo-inositol hexakisphosphate + H2O = 1D-myo-inositol 1,2,4,5,6-pentakisphosphate + phosphate</text>
        <dbReference type="Rhea" id="RHEA:16989"/>
        <dbReference type="ChEBI" id="CHEBI:15377"/>
        <dbReference type="ChEBI" id="CHEBI:43474"/>
        <dbReference type="ChEBI" id="CHEBI:57798"/>
        <dbReference type="ChEBI" id="CHEBI:58130"/>
        <dbReference type="EC" id="3.1.3.62"/>
    </reaction>
    <physiologicalReaction direction="left-to-right" evidence="14">
        <dbReference type="Rhea" id="RHEA:16990"/>
    </physiologicalReaction>
</comment>
<dbReference type="Pfam" id="PF00328">
    <property type="entry name" value="His_Phos_2"/>
    <property type="match status" value="1"/>
</dbReference>
<comment type="similarity">
    <text evidence="2">Belongs to the histidine acid phosphatase family. MINPP1 subfamily.</text>
</comment>
<keyword evidence="8" id="KW-0378">Hydrolase</keyword>
<evidence type="ECO:0000256" key="1">
    <source>
        <dbReference type="ARBA" id="ARBA00004236"/>
    </source>
</evidence>
<evidence type="ECO:0000256" key="12">
    <source>
        <dbReference type="ARBA" id="ARBA00043668"/>
    </source>
</evidence>
<feature type="transmembrane region" description="Helical" evidence="17">
    <location>
        <begin position="365"/>
        <end position="382"/>
    </location>
</feature>
<sequence>MALKLVLFSIIQLFFFQYAGGSQTFRLGTKTAYHFNNSASSITHPDRCEPIHLNMVIRHGSRLPSDGDMEEIDALLTKLNQIYTKDSPFRYQNLTLPWIKPPLWNDGNPGELTAVGEIEQYSIAKRFRARFNRVFDKKYWNKYYSFVSSDKPRTAQSAMAFAHGLFESQGPVSPSKFQPVAVMFSGRQNQDKLLSSYKTCPRYEIDVDENGLDEVEKFLKGPEARSVTERLEKRLKITGKMSLTFDLVEKIFRLCAFGVMNRNDSSWCDLLEDNDVKIMEYQGDLEAYYEHSYGNQLNLKMECTLLSEITKNLRDFSAGQTDLRGVFRFTSSGTLVGLLTILGLFKDSMPLRADNYLQMRKRQFVLSNMVPMSGNIAVVLYACKSSGMAEKRDHKVQVLVNEEPLTLPCCHGNVICSLDEFLSCFKETVDSCDLEAMCSLPSTDQPKAMATLLYPRQKIYYHFSLFLLFLLDYNSLVSILHTERTNM</sequence>
<comment type="catalytic activity">
    <reaction evidence="15">
        <text>(2R)-2,3-bisphosphoglycerate + H2O = (2R)-2-phosphoglycerate + phosphate</text>
        <dbReference type="Rhea" id="RHEA:27381"/>
        <dbReference type="ChEBI" id="CHEBI:15377"/>
        <dbReference type="ChEBI" id="CHEBI:43474"/>
        <dbReference type="ChEBI" id="CHEBI:58248"/>
        <dbReference type="ChEBI" id="CHEBI:58289"/>
        <dbReference type="EC" id="3.1.3.80"/>
    </reaction>
    <physiologicalReaction direction="left-to-right" evidence="15">
        <dbReference type="Rhea" id="RHEA:27382"/>
    </physiologicalReaction>
</comment>
<feature type="disulfide bond" evidence="16">
    <location>
        <begin position="410"/>
        <end position="416"/>
    </location>
</feature>
<dbReference type="PANTHER" id="PTHR20963:SF8">
    <property type="entry name" value="MULTIPLE INOSITOL POLYPHOSPHATE PHOSPHATASE 1"/>
    <property type="match status" value="1"/>
</dbReference>
<dbReference type="InterPro" id="IPR016274">
    <property type="entry name" value="Histidine_acid_Pase_euk"/>
</dbReference>
<evidence type="ECO:0000256" key="9">
    <source>
        <dbReference type="ARBA" id="ARBA00023136"/>
    </source>
</evidence>
<dbReference type="InterPro" id="IPR000560">
    <property type="entry name" value="His_Pase_clade-2"/>
</dbReference>
<dbReference type="SUPFAM" id="SSF53254">
    <property type="entry name" value="Phosphoglycerate mutase-like"/>
    <property type="match status" value="1"/>
</dbReference>
<dbReference type="GO" id="GO:0003993">
    <property type="term" value="F:acid phosphatase activity"/>
    <property type="evidence" value="ECO:0007669"/>
    <property type="project" value="TreeGrafter"/>
</dbReference>
<keyword evidence="7 18" id="KW-0732">Signal</keyword>
<dbReference type="PANTHER" id="PTHR20963">
    <property type="entry name" value="MULTIPLE INOSITOL POLYPHOSPHATE PHOSPHATASE-RELATED"/>
    <property type="match status" value="1"/>
</dbReference>
<evidence type="ECO:0000256" key="17">
    <source>
        <dbReference type="SAM" id="Phobius"/>
    </source>
</evidence>
<accession>A0AAU9XXM6</accession>
<evidence type="ECO:0000256" key="4">
    <source>
        <dbReference type="ARBA" id="ARBA00013040"/>
    </source>
</evidence>
<keyword evidence="16" id="KW-1015">Disulfide bond</keyword>
<evidence type="ECO:0000256" key="13">
    <source>
        <dbReference type="ARBA" id="ARBA00043671"/>
    </source>
</evidence>
<evidence type="ECO:0000256" key="3">
    <source>
        <dbReference type="ARBA" id="ARBA00012976"/>
    </source>
</evidence>
<keyword evidence="10" id="KW-0325">Glycoprotein</keyword>
<proteinExistence type="inferred from homology"/>
<evidence type="ECO:0000313" key="19">
    <source>
        <dbReference type="EMBL" id="CAH3160822.1"/>
    </source>
</evidence>
<reference evidence="19 20" key="1">
    <citation type="submission" date="2022-05" db="EMBL/GenBank/DDBJ databases">
        <authorList>
            <consortium name="Genoscope - CEA"/>
            <person name="William W."/>
        </authorList>
    </citation>
    <scope>NUCLEOTIDE SEQUENCE [LARGE SCALE GENOMIC DNA]</scope>
</reference>
<evidence type="ECO:0000256" key="5">
    <source>
        <dbReference type="ARBA" id="ARBA00018097"/>
    </source>
</evidence>
<protein>
    <recommendedName>
        <fullName evidence="5">Multiple inositol polyphosphate phosphatase 1</fullName>
        <ecNumber evidence="4">3.1.3.62</ecNumber>
        <ecNumber evidence="3">3.1.3.80</ecNumber>
    </recommendedName>
    <alternativeName>
        <fullName evidence="11">2,3-bisphosphoglycerate 3-phosphatase</fullName>
    </alternativeName>
</protein>
<comment type="catalytic activity">
    <reaction evidence="12">
        <text>1D-myo-inositol 1,2,5,6-tetrakisphosphate + H2O = 1D-myo-inositol 1,2,6-trisphosphate + phosphate</text>
        <dbReference type="Rhea" id="RHEA:77119"/>
        <dbReference type="ChEBI" id="CHEBI:15377"/>
        <dbReference type="ChEBI" id="CHEBI:43474"/>
        <dbReference type="ChEBI" id="CHEBI:195535"/>
        <dbReference type="ChEBI" id="CHEBI:195537"/>
        <dbReference type="EC" id="3.1.3.62"/>
    </reaction>
    <physiologicalReaction direction="left-to-right" evidence="12">
        <dbReference type="Rhea" id="RHEA:77120"/>
    </physiologicalReaction>
</comment>
<dbReference type="EC" id="3.1.3.62" evidence="4"/>